<evidence type="ECO:0000313" key="1">
    <source>
        <dbReference type="EMBL" id="KUN03160.1"/>
    </source>
</evidence>
<organism evidence="1 2">
    <name type="scientific">Streptomyces yokosukanensis</name>
    <dbReference type="NCBI Taxonomy" id="67386"/>
    <lineage>
        <taxon>Bacteria</taxon>
        <taxon>Bacillati</taxon>
        <taxon>Actinomycetota</taxon>
        <taxon>Actinomycetes</taxon>
        <taxon>Kitasatosporales</taxon>
        <taxon>Streptomycetaceae</taxon>
        <taxon>Streptomyces</taxon>
    </lineage>
</organism>
<evidence type="ECO:0000313" key="2">
    <source>
        <dbReference type="Proteomes" id="UP000053127"/>
    </source>
</evidence>
<gene>
    <name evidence="1" type="ORF">AQI95_24700</name>
</gene>
<protein>
    <submittedName>
        <fullName evidence="1">Uncharacterized protein</fullName>
    </submittedName>
</protein>
<dbReference type="AlphaFoldDB" id="A0A101P1E9"/>
<dbReference type="Proteomes" id="UP000053127">
    <property type="component" value="Unassembled WGS sequence"/>
</dbReference>
<proteinExistence type="predicted"/>
<dbReference type="RefSeq" id="WP_067127811.1">
    <property type="nucleotide sequence ID" value="NZ_KQ948215.1"/>
</dbReference>
<dbReference type="STRING" id="67386.AQI95_24700"/>
<reference evidence="1 2" key="1">
    <citation type="submission" date="2015-10" db="EMBL/GenBank/DDBJ databases">
        <title>Draft genome sequence of Streptomyces yokosukanensis DSM 40224, type strain for the species Streptomyces yokosukanensis.</title>
        <authorList>
            <person name="Ruckert C."/>
            <person name="Winkler A."/>
            <person name="Kalinowski J."/>
            <person name="Kampfer P."/>
            <person name="Glaeser S."/>
        </authorList>
    </citation>
    <scope>NUCLEOTIDE SEQUENCE [LARGE SCALE GENOMIC DNA]</scope>
    <source>
        <strain evidence="1 2">DSM 40224</strain>
    </source>
</reference>
<dbReference type="EMBL" id="LMWN01000035">
    <property type="protein sequence ID" value="KUN03160.1"/>
    <property type="molecule type" value="Genomic_DNA"/>
</dbReference>
<sequence length="67" mass="7202">MQIIKVADDGTITINLSPTEIREIVADLDAADWNSLSPSARALYHYLDMVRPPAATSRAAIFPGGGF</sequence>
<name>A0A101P1E9_9ACTN</name>
<keyword evidence="2" id="KW-1185">Reference proteome</keyword>
<comment type="caution">
    <text evidence="1">The sequence shown here is derived from an EMBL/GenBank/DDBJ whole genome shotgun (WGS) entry which is preliminary data.</text>
</comment>
<accession>A0A101P1E9</accession>